<evidence type="ECO:0000313" key="2">
    <source>
        <dbReference type="Proteomes" id="UP000184420"/>
    </source>
</evidence>
<dbReference type="EMBL" id="FRBL01000004">
    <property type="protein sequence ID" value="SHL58680.1"/>
    <property type="molecule type" value="Genomic_DNA"/>
</dbReference>
<protein>
    <submittedName>
        <fullName evidence="1">Uncharacterized protein</fullName>
    </submittedName>
</protein>
<dbReference type="RefSeq" id="WP_073080621.1">
    <property type="nucleotide sequence ID" value="NZ_FRBL01000004.1"/>
</dbReference>
<sequence length="79" mass="8631">MKKAKIILLITGLLVTVSVAIANKARGISTFYAPTIHGGPCYITTYLFLTTTDYTLGDAYEIARQETIDSCAEFCVGYE</sequence>
<keyword evidence="2" id="KW-1185">Reference proteome</keyword>
<reference evidence="1 2" key="1">
    <citation type="submission" date="2016-11" db="EMBL/GenBank/DDBJ databases">
        <authorList>
            <person name="Jaros S."/>
            <person name="Januszkiewicz K."/>
            <person name="Wedrychowicz H."/>
        </authorList>
    </citation>
    <scope>NUCLEOTIDE SEQUENCE [LARGE SCALE GENOMIC DNA]</scope>
    <source>
        <strain evidence="1 2">DSM 27406</strain>
    </source>
</reference>
<proteinExistence type="predicted"/>
<organism evidence="1 2">
    <name type="scientific">Chitinophaga jiangningensis</name>
    <dbReference type="NCBI Taxonomy" id="1419482"/>
    <lineage>
        <taxon>Bacteria</taxon>
        <taxon>Pseudomonadati</taxon>
        <taxon>Bacteroidota</taxon>
        <taxon>Chitinophagia</taxon>
        <taxon>Chitinophagales</taxon>
        <taxon>Chitinophagaceae</taxon>
        <taxon>Chitinophaga</taxon>
    </lineage>
</organism>
<name>A0A1M7BUL6_9BACT</name>
<dbReference type="Proteomes" id="UP000184420">
    <property type="component" value="Unassembled WGS sequence"/>
</dbReference>
<accession>A0A1M7BUL6</accession>
<gene>
    <name evidence="1" type="ORF">SAMN05444266_10478</name>
</gene>
<evidence type="ECO:0000313" key="1">
    <source>
        <dbReference type="EMBL" id="SHL58680.1"/>
    </source>
</evidence>
<dbReference type="STRING" id="1419482.SAMN05444266_10478"/>
<dbReference type="AlphaFoldDB" id="A0A1M7BUL6"/>